<dbReference type="EMBL" id="PP079415">
    <property type="protein sequence ID" value="WWO60275.1"/>
    <property type="molecule type" value="Genomic_DNA"/>
</dbReference>
<accession>A0ABZ2GVL1</accession>
<dbReference type="Proteomes" id="UP001384053">
    <property type="component" value="Segment"/>
</dbReference>
<name>A0ABZ2GVL1_9CAUD</name>
<evidence type="ECO:0000313" key="2">
    <source>
        <dbReference type="Proteomes" id="UP001384053"/>
    </source>
</evidence>
<evidence type="ECO:0000313" key="1">
    <source>
        <dbReference type="EMBL" id="WWO60275.1"/>
    </source>
</evidence>
<proteinExistence type="predicted"/>
<reference evidence="1 2" key="1">
    <citation type="submission" date="2024-01" db="EMBL/GenBank/DDBJ databases">
        <title>Novel lytic viruses for Xanthomonas sp. and Stenotrophomonas maltophilia.</title>
        <authorList>
            <person name="Petrzik K."/>
            <person name="Brazdova S."/>
            <person name="Sovova L."/>
            <person name="Neoralova M."/>
        </authorList>
    </citation>
    <scope>NUCLEOTIDE SEQUENCE [LARGE SCALE GENOMIC DNA]</scope>
</reference>
<keyword evidence="2" id="KW-1185">Reference proteome</keyword>
<sequence>MPDVNSVRTLRRRAAGGARFEWSTDGERWHPCMNTTHAVQLLRGYYKIREIQGSYSDEEEEV</sequence>
<protein>
    <submittedName>
        <fullName evidence="1">Uncharacterized protein</fullName>
    </submittedName>
</protein>
<organism evidence="1 2">
    <name type="scientific">Xanthomonas phage SB4</name>
    <dbReference type="NCBI Taxonomy" id="3117473"/>
    <lineage>
        <taxon>Viruses</taxon>
        <taxon>Duplodnaviria</taxon>
        <taxon>Heunggongvirae</taxon>
        <taxon>Uroviricota</taxon>
        <taxon>Caudoviricetes</taxon>
        <taxon>Autographivirales</taxon>
        <taxon>Autonotataviridae</taxon>
        <taxon>Gujervirinae</taxon>
        <taxon>Ceskevirus</taxon>
        <taxon>Ceskevirus SB4</taxon>
    </lineage>
</organism>